<keyword evidence="3 5" id="KW-0697">Rotamase</keyword>
<evidence type="ECO:0000256" key="2">
    <source>
        <dbReference type="ARBA" id="ARBA00006577"/>
    </source>
</evidence>
<comment type="caution">
    <text evidence="8">The sequence shown here is derived from an EMBL/GenBank/DDBJ whole genome shotgun (WGS) entry which is preliminary data.</text>
</comment>
<protein>
    <recommendedName>
        <fullName evidence="6">Peptidyl-prolyl cis-trans isomerase</fullName>
        <ecNumber evidence="6">5.2.1.8</ecNumber>
    </recommendedName>
</protein>
<evidence type="ECO:0000256" key="5">
    <source>
        <dbReference type="PROSITE-ProRule" id="PRU00277"/>
    </source>
</evidence>
<dbReference type="PANTHER" id="PTHR43811:SF19">
    <property type="entry name" value="39 KDA FK506-BINDING NUCLEAR PROTEIN"/>
    <property type="match status" value="1"/>
</dbReference>
<dbReference type="Proteomes" id="UP000231019">
    <property type="component" value="Unassembled WGS sequence"/>
</dbReference>
<dbReference type="PROSITE" id="PS50059">
    <property type="entry name" value="FKBP_PPIASE"/>
    <property type="match status" value="1"/>
</dbReference>
<dbReference type="Gene3D" id="3.10.50.40">
    <property type="match status" value="1"/>
</dbReference>
<reference evidence="8 9" key="1">
    <citation type="submission" date="2017-09" db="EMBL/GenBank/DDBJ databases">
        <title>Depth-based differentiation of microbial function through sediment-hosted aquifers and enrichment of novel symbionts in the deep terrestrial subsurface.</title>
        <authorList>
            <person name="Probst A.J."/>
            <person name="Ladd B."/>
            <person name="Jarett J.K."/>
            <person name="Geller-Mcgrath D.E."/>
            <person name="Sieber C.M."/>
            <person name="Emerson J.B."/>
            <person name="Anantharaman K."/>
            <person name="Thomas B.C."/>
            <person name="Malmstrom R."/>
            <person name="Stieglmeier M."/>
            <person name="Klingl A."/>
            <person name="Woyke T."/>
            <person name="Ryan C.M."/>
            <person name="Banfield J.F."/>
        </authorList>
    </citation>
    <scope>NUCLEOTIDE SEQUENCE [LARGE SCALE GENOMIC DNA]</scope>
    <source>
        <strain evidence="8">CG17_big_fil_post_rev_8_21_14_2_50_48_46</strain>
    </source>
</reference>
<comment type="catalytic activity">
    <reaction evidence="1 5 6">
        <text>[protein]-peptidylproline (omega=180) = [protein]-peptidylproline (omega=0)</text>
        <dbReference type="Rhea" id="RHEA:16237"/>
        <dbReference type="Rhea" id="RHEA-COMP:10747"/>
        <dbReference type="Rhea" id="RHEA-COMP:10748"/>
        <dbReference type="ChEBI" id="CHEBI:83833"/>
        <dbReference type="ChEBI" id="CHEBI:83834"/>
        <dbReference type="EC" id="5.2.1.8"/>
    </reaction>
</comment>
<evidence type="ECO:0000256" key="4">
    <source>
        <dbReference type="ARBA" id="ARBA00023235"/>
    </source>
</evidence>
<dbReference type="Pfam" id="PF00254">
    <property type="entry name" value="FKBP_C"/>
    <property type="match status" value="1"/>
</dbReference>
<keyword evidence="4 5" id="KW-0413">Isomerase</keyword>
<organism evidence="8 9">
    <name type="scientific">bacterium (Candidatus Blackallbacteria) CG17_big_fil_post_rev_8_21_14_2_50_48_46</name>
    <dbReference type="NCBI Taxonomy" id="2014261"/>
    <lineage>
        <taxon>Bacteria</taxon>
        <taxon>Candidatus Blackallbacteria</taxon>
    </lineage>
</organism>
<dbReference type="InterPro" id="IPR046357">
    <property type="entry name" value="PPIase_dom_sf"/>
</dbReference>
<dbReference type="AlphaFoldDB" id="A0A2M7FZH7"/>
<sequence>MPSSNKVKIEDITIGEGPGAEAGDFIRVHYIGKLENGKVFDNSYERSHPLEFQLGSGEVIQGWDLGMEGLQAKGKRKLTIPPALGYGKRDMGEIPPHSTLIFEVELVEILSF</sequence>
<dbReference type="EC" id="5.2.1.8" evidence="6"/>
<dbReference type="EMBL" id="PFFQ01000056">
    <property type="protein sequence ID" value="PIW14751.1"/>
    <property type="molecule type" value="Genomic_DNA"/>
</dbReference>
<comment type="similarity">
    <text evidence="2 6">Belongs to the FKBP-type PPIase family.</text>
</comment>
<evidence type="ECO:0000313" key="8">
    <source>
        <dbReference type="EMBL" id="PIW14751.1"/>
    </source>
</evidence>
<accession>A0A2M7FZH7</accession>
<dbReference type="InterPro" id="IPR001179">
    <property type="entry name" value="PPIase_FKBP_dom"/>
</dbReference>
<evidence type="ECO:0000313" key="9">
    <source>
        <dbReference type="Proteomes" id="UP000231019"/>
    </source>
</evidence>
<proteinExistence type="inferred from homology"/>
<dbReference type="FunFam" id="3.10.50.40:FF:000006">
    <property type="entry name" value="Peptidyl-prolyl cis-trans isomerase"/>
    <property type="match status" value="1"/>
</dbReference>
<evidence type="ECO:0000256" key="6">
    <source>
        <dbReference type="RuleBase" id="RU003915"/>
    </source>
</evidence>
<dbReference type="PANTHER" id="PTHR43811">
    <property type="entry name" value="FKBP-TYPE PEPTIDYL-PROLYL CIS-TRANS ISOMERASE FKPA"/>
    <property type="match status" value="1"/>
</dbReference>
<gene>
    <name evidence="8" type="ORF">COW36_20320</name>
</gene>
<evidence type="ECO:0000259" key="7">
    <source>
        <dbReference type="PROSITE" id="PS50059"/>
    </source>
</evidence>
<feature type="domain" description="PPIase FKBP-type" evidence="7">
    <location>
        <begin position="23"/>
        <end position="110"/>
    </location>
</feature>
<dbReference type="GO" id="GO:0003755">
    <property type="term" value="F:peptidyl-prolyl cis-trans isomerase activity"/>
    <property type="evidence" value="ECO:0007669"/>
    <property type="project" value="UniProtKB-UniRule"/>
</dbReference>
<name>A0A2M7FZH7_9BACT</name>
<evidence type="ECO:0000256" key="3">
    <source>
        <dbReference type="ARBA" id="ARBA00023110"/>
    </source>
</evidence>
<evidence type="ECO:0000256" key="1">
    <source>
        <dbReference type="ARBA" id="ARBA00000971"/>
    </source>
</evidence>
<dbReference type="SUPFAM" id="SSF54534">
    <property type="entry name" value="FKBP-like"/>
    <property type="match status" value="1"/>
</dbReference>